<keyword evidence="2" id="KW-0408">Iron</keyword>
<evidence type="ECO:0000313" key="5">
    <source>
        <dbReference type="EMBL" id="KAG5175538.1"/>
    </source>
</evidence>
<reference evidence="5" key="1">
    <citation type="submission" date="2021-02" db="EMBL/GenBank/DDBJ databases">
        <title>First Annotated Genome of the Yellow-green Alga Tribonema minus.</title>
        <authorList>
            <person name="Mahan K.M."/>
        </authorList>
    </citation>
    <scope>NUCLEOTIDE SEQUENCE</scope>
    <source>
        <strain evidence="5">UTEX B ZZ1240</strain>
    </source>
</reference>
<keyword evidence="2" id="KW-0411">Iron-sulfur</keyword>
<dbReference type="GO" id="GO:0051539">
    <property type="term" value="F:4 iron, 4 sulfur cluster binding"/>
    <property type="evidence" value="ECO:0007669"/>
    <property type="project" value="UniProtKB-KW"/>
</dbReference>
<comment type="caution">
    <text evidence="5">The sequence shown here is derived from an EMBL/GenBank/DDBJ whole genome shotgun (WGS) entry which is preliminary data.</text>
</comment>
<evidence type="ECO:0000256" key="1">
    <source>
        <dbReference type="ARBA" id="ARBA00005151"/>
    </source>
</evidence>
<dbReference type="NCBIfam" id="TIGR00049">
    <property type="entry name" value="iron-sulfur cluster assembly accessory protein"/>
    <property type="match status" value="1"/>
</dbReference>
<dbReference type="InterPro" id="IPR016092">
    <property type="entry name" value="ATAP"/>
</dbReference>
<dbReference type="PROSITE" id="PS01152">
    <property type="entry name" value="HESB"/>
    <property type="match status" value="1"/>
</dbReference>
<accession>A0A836C8B4</accession>
<dbReference type="SUPFAM" id="SSF89360">
    <property type="entry name" value="HesB-like domain"/>
    <property type="match status" value="1"/>
</dbReference>
<dbReference type="PANTHER" id="PTHR47265">
    <property type="entry name" value="IRON-SULFUR ASSEMBLY PROTEIN ISCA, CHLOROPLASTIC"/>
    <property type="match status" value="1"/>
</dbReference>
<keyword evidence="2" id="KW-0004">4Fe-4S</keyword>
<dbReference type="AlphaFoldDB" id="A0A836C8B4"/>
<feature type="domain" description="Core" evidence="4">
    <location>
        <begin position="62"/>
        <end position="168"/>
    </location>
</feature>
<protein>
    <submittedName>
        <fullName evidence="5">Iron-sulfur assembly protein</fullName>
    </submittedName>
</protein>
<dbReference type="GO" id="GO:0016226">
    <property type="term" value="P:iron-sulfur cluster assembly"/>
    <property type="evidence" value="ECO:0007669"/>
    <property type="project" value="InterPro"/>
</dbReference>
<organism evidence="5 6">
    <name type="scientific">Tribonema minus</name>
    <dbReference type="NCBI Taxonomy" id="303371"/>
    <lineage>
        <taxon>Eukaryota</taxon>
        <taxon>Sar</taxon>
        <taxon>Stramenopiles</taxon>
        <taxon>Ochrophyta</taxon>
        <taxon>PX clade</taxon>
        <taxon>Xanthophyceae</taxon>
        <taxon>Tribonematales</taxon>
        <taxon>Tribonemataceae</taxon>
        <taxon>Tribonema</taxon>
    </lineage>
</organism>
<dbReference type="PANTHER" id="PTHR47265:SF1">
    <property type="entry name" value="IRON-SULFUR ASSEMBLY PROTEIN ISCA, CHLOROPLASTIC"/>
    <property type="match status" value="1"/>
</dbReference>
<dbReference type="InterPro" id="IPR000361">
    <property type="entry name" value="ATAP_core_dom"/>
</dbReference>
<evidence type="ECO:0000259" key="4">
    <source>
        <dbReference type="Pfam" id="PF01521"/>
    </source>
</evidence>
<evidence type="ECO:0000256" key="2">
    <source>
        <dbReference type="ARBA" id="ARBA00022485"/>
    </source>
</evidence>
<evidence type="ECO:0000256" key="3">
    <source>
        <dbReference type="SAM" id="SignalP"/>
    </source>
</evidence>
<dbReference type="InterPro" id="IPR035903">
    <property type="entry name" value="HesB-like_dom_sf"/>
</dbReference>
<keyword evidence="2" id="KW-0479">Metal-binding</keyword>
<name>A0A836C8B4_9STRA</name>
<gene>
    <name evidence="5" type="ORF">JKP88DRAFT_203530</name>
</gene>
<dbReference type="InterPro" id="IPR031108">
    <property type="entry name" value="IscA_plant_cyanobact"/>
</dbReference>
<dbReference type="Gene3D" id="2.60.300.12">
    <property type="entry name" value="HesB-like domain"/>
    <property type="match status" value="1"/>
</dbReference>
<dbReference type="Pfam" id="PF01521">
    <property type="entry name" value="Fe-S_biosyn"/>
    <property type="match status" value="1"/>
</dbReference>
<keyword evidence="3" id="KW-0732">Signal</keyword>
<dbReference type="OrthoDB" id="333486at2759"/>
<dbReference type="GO" id="GO:0030674">
    <property type="term" value="F:protein-macromolecule adaptor activity"/>
    <property type="evidence" value="ECO:0007669"/>
    <property type="project" value="TreeGrafter"/>
</dbReference>
<proteinExistence type="predicted"/>
<dbReference type="EMBL" id="JAFCMP010000548">
    <property type="protein sequence ID" value="KAG5175538.1"/>
    <property type="molecule type" value="Genomic_DNA"/>
</dbReference>
<sequence length="172" mass="18540">MRQAQVLVSLVCGLCTASAFIIPAGRPHHHVAAAATYRHCAAAVRLSSTAVEEEELLDDKIITMTPKALTHLQALKKSKEGDGPVVLRMGVRSGGCSGLSYVMDLVTEEEIQEEDMIEEYPEHGFKCAIDPKSMLYLYGLQLDYSDALIGGGFQFQNPNAESSCGCGKSFGV</sequence>
<dbReference type="GO" id="GO:0009570">
    <property type="term" value="C:chloroplast stroma"/>
    <property type="evidence" value="ECO:0007669"/>
    <property type="project" value="TreeGrafter"/>
</dbReference>
<evidence type="ECO:0000313" key="6">
    <source>
        <dbReference type="Proteomes" id="UP000664859"/>
    </source>
</evidence>
<dbReference type="InterPro" id="IPR017870">
    <property type="entry name" value="FeS_cluster_insertion_CS"/>
</dbReference>
<feature type="signal peptide" evidence="3">
    <location>
        <begin position="1"/>
        <end position="19"/>
    </location>
</feature>
<feature type="chain" id="PRO_5033012373" evidence="3">
    <location>
        <begin position="20"/>
        <end position="172"/>
    </location>
</feature>
<dbReference type="Proteomes" id="UP000664859">
    <property type="component" value="Unassembled WGS sequence"/>
</dbReference>
<keyword evidence="6" id="KW-1185">Reference proteome</keyword>
<comment type="pathway">
    <text evidence="1">Cofactor biosynthesis; iron-sulfur cluster biosynthesis.</text>
</comment>